<comment type="caution">
    <text evidence="1">The sequence shown here is derived from an EMBL/GenBank/DDBJ whole genome shotgun (WGS) entry which is preliminary data.</text>
</comment>
<dbReference type="RefSeq" id="XP_013242721.1">
    <property type="nucleotide sequence ID" value="XM_013387267.1"/>
</dbReference>
<sequence>MRCENGVAQLKDVLHMSNTDAGRWKLNQICVCYTCYCNRPLQQPLPVTADHRPVTEQR</sequence>
<gene>
    <name evidence="1" type="ORF">K437DRAFT_257141</name>
</gene>
<dbReference type="Proteomes" id="UP000027361">
    <property type="component" value="Unassembled WGS sequence"/>
</dbReference>
<evidence type="ECO:0000313" key="1">
    <source>
        <dbReference type="EMBL" id="KDN44270.1"/>
    </source>
</evidence>
<dbReference type="AlphaFoldDB" id="A0A066W0F9"/>
<dbReference type="InParanoid" id="A0A066W0F9"/>
<accession>A0A066W0F9</accession>
<organism evidence="1 2">
    <name type="scientific">Tilletiaria anomala (strain ATCC 24038 / CBS 436.72 / UBC 951)</name>
    <dbReference type="NCBI Taxonomy" id="1037660"/>
    <lineage>
        <taxon>Eukaryota</taxon>
        <taxon>Fungi</taxon>
        <taxon>Dikarya</taxon>
        <taxon>Basidiomycota</taxon>
        <taxon>Ustilaginomycotina</taxon>
        <taxon>Exobasidiomycetes</taxon>
        <taxon>Georgefischeriales</taxon>
        <taxon>Tilletiariaceae</taxon>
        <taxon>Tilletiaria</taxon>
    </lineage>
</organism>
<reference evidence="1 2" key="1">
    <citation type="submission" date="2014-05" db="EMBL/GenBank/DDBJ databases">
        <title>Draft genome sequence of a rare smut relative, Tilletiaria anomala UBC 951.</title>
        <authorList>
            <consortium name="DOE Joint Genome Institute"/>
            <person name="Toome M."/>
            <person name="Kuo A."/>
            <person name="Henrissat B."/>
            <person name="Lipzen A."/>
            <person name="Tritt A."/>
            <person name="Yoshinaga Y."/>
            <person name="Zane M."/>
            <person name="Barry K."/>
            <person name="Grigoriev I.V."/>
            <person name="Spatafora J.W."/>
            <person name="Aimea M.C."/>
        </authorList>
    </citation>
    <scope>NUCLEOTIDE SEQUENCE [LARGE SCALE GENOMIC DNA]</scope>
    <source>
        <strain evidence="1 2">UBC 951</strain>
    </source>
</reference>
<dbReference type="EMBL" id="JMSN01000053">
    <property type="protein sequence ID" value="KDN44270.1"/>
    <property type="molecule type" value="Genomic_DNA"/>
</dbReference>
<dbReference type="HOGENOM" id="CLU_2980749_0_0_1"/>
<keyword evidence="2" id="KW-1185">Reference proteome</keyword>
<evidence type="ECO:0000313" key="2">
    <source>
        <dbReference type="Proteomes" id="UP000027361"/>
    </source>
</evidence>
<name>A0A066W0F9_TILAU</name>
<dbReference type="GeneID" id="25264614"/>
<proteinExistence type="predicted"/>
<protein>
    <submittedName>
        <fullName evidence="1">Uncharacterized protein</fullName>
    </submittedName>
</protein>